<dbReference type="GO" id="GO:0061799">
    <property type="term" value="F:cyclic pyranopterin monophosphate synthase activity"/>
    <property type="evidence" value="ECO:0000318"/>
    <property type="project" value="GO_Central"/>
</dbReference>
<dbReference type="SFLD" id="SFLDG01383">
    <property type="entry name" value="cyclic_pyranopterin_phosphate"/>
    <property type="match status" value="1"/>
</dbReference>
<dbReference type="InterPro" id="IPR000385">
    <property type="entry name" value="MoaA_NifB_PqqE_Fe-S-bd_CS"/>
</dbReference>
<feature type="region of interest" description="Disordered" evidence="21">
    <location>
        <begin position="465"/>
        <end position="485"/>
    </location>
</feature>
<keyword evidence="14" id="KW-0411">Iron-sulfur</keyword>
<protein>
    <recommendedName>
        <fullName evidence="8">Molybdenum cofactor biosynthesis protein 1</fullName>
        <ecNumber evidence="6">4.1.99.22</ecNumber>
        <ecNumber evidence="7">4.6.1.17</ecNumber>
    </recommendedName>
</protein>
<organism evidence="23 24">
    <name type="scientific">Strongylocentrotus purpuratus</name>
    <name type="common">Purple sea urchin</name>
    <dbReference type="NCBI Taxonomy" id="7668"/>
    <lineage>
        <taxon>Eukaryota</taxon>
        <taxon>Metazoa</taxon>
        <taxon>Echinodermata</taxon>
        <taxon>Eleutherozoa</taxon>
        <taxon>Echinozoa</taxon>
        <taxon>Echinoidea</taxon>
        <taxon>Euechinoidea</taxon>
        <taxon>Echinacea</taxon>
        <taxon>Camarodonta</taxon>
        <taxon>Echinidea</taxon>
        <taxon>Strongylocentrotidae</taxon>
        <taxon>Strongylocentrotus</taxon>
    </lineage>
</organism>
<comment type="function">
    <text evidence="19">Isoform MOCS1A and isoform MOCS1B probably form a complex that catalyzes the conversion of 5'-GTP to cyclic pyranopterin monophosphate (cPMP). MOCS1A catalyzes the cyclization of GTP to (8S)-3',8-cyclo-7,8-dihydroguanosine 5'-triphosphate and MOCS1B catalyzes the subsequent conversion of (8S)-3',8-cyclo-7,8-dihydroguanosine 5'-triphosphate to cPMP.</text>
</comment>
<evidence type="ECO:0000256" key="2">
    <source>
        <dbReference type="ARBA" id="ARBA00001966"/>
    </source>
</evidence>
<dbReference type="OMA" id="QTVHMTS"/>
<dbReference type="AlphaFoldDB" id="A0A7M7T4Y1"/>
<dbReference type="SFLD" id="SFLDS00029">
    <property type="entry name" value="Radical_SAM"/>
    <property type="match status" value="1"/>
</dbReference>
<evidence type="ECO:0000256" key="7">
    <source>
        <dbReference type="ARBA" id="ARBA00012575"/>
    </source>
</evidence>
<feature type="compositionally biased region" description="Basic and acidic residues" evidence="21">
    <location>
        <begin position="475"/>
        <end position="485"/>
    </location>
</feature>
<evidence type="ECO:0000256" key="4">
    <source>
        <dbReference type="ARBA" id="ARBA00008484"/>
    </source>
</evidence>
<dbReference type="PANTHER" id="PTHR22960">
    <property type="entry name" value="MOLYBDOPTERIN COFACTOR SYNTHESIS PROTEIN A"/>
    <property type="match status" value="1"/>
</dbReference>
<dbReference type="CDD" id="cd21117">
    <property type="entry name" value="Twitch_MoaA"/>
    <property type="match status" value="1"/>
</dbReference>
<evidence type="ECO:0000256" key="13">
    <source>
        <dbReference type="ARBA" id="ARBA00023004"/>
    </source>
</evidence>
<evidence type="ECO:0000256" key="5">
    <source>
        <dbReference type="ARBA" id="ARBA00009862"/>
    </source>
</evidence>
<dbReference type="InterPro" id="IPR010505">
    <property type="entry name" value="MoaA_twitch"/>
</dbReference>
<dbReference type="InterPro" id="IPR013785">
    <property type="entry name" value="Aldolase_TIM"/>
</dbReference>
<name>A0A7M7T4Y1_STRPU</name>
<dbReference type="CTD" id="4337"/>
<reference evidence="23" key="2">
    <citation type="submission" date="2021-01" db="UniProtKB">
        <authorList>
            <consortium name="EnsemblMetazoa"/>
        </authorList>
    </citation>
    <scope>IDENTIFICATION</scope>
</reference>
<dbReference type="InterPro" id="IPR006638">
    <property type="entry name" value="Elp3/MiaA/NifB-like_rSAM"/>
</dbReference>
<feature type="domain" description="Radical SAM core" evidence="22">
    <location>
        <begin position="89"/>
        <end position="302"/>
    </location>
</feature>
<keyword evidence="11" id="KW-0479">Metal-binding</keyword>
<keyword evidence="24" id="KW-1185">Reference proteome</keyword>
<dbReference type="InterPro" id="IPR007197">
    <property type="entry name" value="rSAM"/>
</dbReference>
<evidence type="ECO:0000256" key="8">
    <source>
        <dbReference type="ARBA" id="ARBA00015273"/>
    </source>
</evidence>
<keyword evidence="10" id="KW-0949">S-adenosyl-L-methionine</keyword>
<evidence type="ECO:0000256" key="14">
    <source>
        <dbReference type="ARBA" id="ARBA00023014"/>
    </source>
</evidence>
<dbReference type="InterPro" id="IPR040064">
    <property type="entry name" value="MoaA-like"/>
</dbReference>
<dbReference type="RefSeq" id="XP_030854223.1">
    <property type="nucleotide sequence ID" value="XM_030998363.1"/>
</dbReference>
<dbReference type="NCBIfam" id="TIGR00581">
    <property type="entry name" value="moaC"/>
    <property type="match status" value="1"/>
</dbReference>
<dbReference type="SMART" id="SM00729">
    <property type="entry name" value="Elp3"/>
    <property type="match status" value="1"/>
</dbReference>
<dbReference type="SUPFAM" id="SSF55040">
    <property type="entry name" value="Molybdenum cofactor biosynthesis protein C, MoaC"/>
    <property type="match status" value="1"/>
</dbReference>
<dbReference type="GeneID" id="578700"/>
<comment type="catalytic activity">
    <reaction evidence="18">
        <text>GTP + AH2 + S-adenosyl-L-methionine = (8S)-3',8-cyclo-7,8-dihydroguanosine 5'-triphosphate + 5'-deoxyadenosine + L-methionine + A + H(+)</text>
        <dbReference type="Rhea" id="RHEA:49576"/>
        <dbReference type="ChEBI" id="CHEBI:13193"/>
        <dbReference type="ChEBI" id="CHEBI:15378"/>
        <dbReference type="ChEBI" id="CHEBI:17319"/>
        <dbReference type="ChEBI" id="CHEBI:17499"/>
        <dbReference type="ChEBI" id="CHEBI:37565"/>
        <dbReference type="ChEBI" id="CHEBI:57844"/>
        <dbReference type="ChEBI" id="CHEBI:59789"/>
        <dbReference type="ChEBI" id="CHEBI:131766"/>
        <dbReference type="EC" id="4.1.99.22"/>
    </reaction>
</comment>
<dbReference type="HAMAP" id="MF_01225_B">
    <property type="entry name" value="MoaA_B"/>
    <property type="match status" value="1"/>
</dbReference>
<accession>A0A7M7T4Y1</accession>
<dbReference type="InterPro" id="IPR023045">
    <property type="entry name" value="MoaC"/>
</dbReference>
<evidence type="ECO:0000256" key="10">
    <source>
        <dbReference type="ARBA" id="ARBA00022691"/>
    </source>
</evidence>
<dbReference type="UniPathway" id="UPA00344"/>
<evidence type="ECO:0000256" key="19">
    <source>
        <dbReference type="ARBA" id="ARBA00054222"/>
    </source>
</evidence>
<dbReference type="InterPro" id="IPR036522">
    <property type="entry name" value="MoaC_sf"/>
</dbReference>
<dbReference type="InterPro" id="IPR047594">
    <property type="entry name" value="MoaC_bact/euk"/>
</dbReference>
<dbReference type="CDD" id="cd01420">
    <property type="entry name" value="MoaC_PE"/>
    <property type="match status" value="1"/>
</dbReference>
<dbReference type="PANTHER" id="PTHR22960:SF0">
    <property type="entry name" value="MOLYBDENUM COFACTOR BIOSYNTHESIS PROTEIN 1"/>
    <property type="match status" value="1"/>
</dbReference>
<evidence type="ECO:0000256" key="15">
    <source>
        <dbReference type="ARBA" id="ARBA00023134"/>
    </source>
</evidence>
<dbReference type="NCBIfam" id="NF006870">
    <property type="entry name" value="PRK09364.1"/>
    <property type="match status" value="1"/>
</dbReference>
<comment type="subunit">
    <text evidence="20">Isoform MOCS1A and isoform MOCS1B probably form a heterooligomer.</text>
</comment>
<sequence>MFTSRPCSVLINRTPCVACHIWKVSVLGSSSSPHPHPQSSHHHHHLVAPRRSLHRSTSTFPSSKQASSAKVKFFQEDTILPFSAFLTDPFQRHHNYLRISLTERCNLRCQYCMPEEGVTLSPKERLLSTEEILHLAKLFVSEGVDKIRLTGGEPLVRKDIVEIIEGLRELEGLKQIAMTTNGVTLAKRLPALKKAGLDLINISIDTLVPQKFEFISRRKGWHHVMRGIDAALEHGYDPVKVNCVVMRGLNEDELCDFVALTEDKALDIRFIEYMPFDGNRWNDKKLITKDEIVQTIRGRFPDFGPIDNLPNDTSVAYSVPGFVGQVGIIASMSKPFCGSCNRLRLTADGNLKVCLFGSDEVSLRDALREGRSDEELLQVIGAAVGKKKKQHAGMFKIAKMQNRPMILIDSSPMEIGMLGAPHHRNQDSFYSSSSVGNQHVLPVSILFNHGARSYKPYHSPRASFHSSTKSCMAKDSSDGDRSRLTHVDRSGQAEMVDVSGKETTVREAVASGKVRLGREAFYLVQENKMTKGDVLRVAQLAGIMAAKQTSSLIPLCHNIPIQKVDIDLQLEEESFSVLVRSKVKCIGRTGVEMEALTAVSVAALTIYDMCKAVTHDMVIAEVRLEQKTGGQRGDYHREVN</sequence>
<evidence type="ECO:0000256" key="12">
    <source>
        <dbReference type="ARBA" id="ARBA00022741"/>
    </source>
</evidence>
<comment type="similarity">
    <text evidence="5">In the N-terminal section; belongs to the radical SAM superfamily. MoaA family.</text>
</comment>
<dbReference type="Pfam" id="PF06463">
    <property type="entry name" value="Mob_synth_C"/>
    <property type="match status" value="1"/>
</dbReference>
<evidence type="ECO:0000313" key="23">
    <source>
        <dbReference type="EnsemblMetazoa" id="XP_030854223"/>
    </source>
</evidence>
<keyword evidence="9" id="KW-0004">4Fe-4S</keyword>
<reference evidence="24" key="1">
    <citation type="submission" date="2015-02" db="EMBL/GenBank/DDBJ databases">
        <title>Genome sequencing for Strongylocentrotus purpuratus.</title>
        <authorList>
            <person name="Murali S."/>
            <person name="Liu Y."/>
            <person name="Vee V."/>
            <person name="English A."/>
            <person name="Wang M."/>
            <person name="Skinner E."/>
            <person name="Han Y."/>
            <person name="Muzny D.M."/>
            <person name="Worley K.C."/>
            <person name="Gibbs R.A."/>
        </authorList>
    </citation>
    <scope>NUCLEOTIDE SEQUENCE</scope>
</reference>
<dbReference type="Pfam" id="PF04055">
    <property type="entry name" value="Radical_SAM"/>
    <property type="match status" value="1"/>
</dbReference>
<dbReference type="Pfam" id="PF01967">
    <property type="entry name" value="MoaC"/>
    <property type="match status" value="1"/>
</dbReference>
<dbReference type="CDD" id="cd01335">
    <property type="entry name" value="Radical_SAM"/>
    <property type="match status" value="1"/>
</dbReference>
<dbReference type="GO" id="GO:0061798">
    <property type="term" value="F:GTP 3',8'-cyclase activity"/>
    <property type="evidence" value="ECO:0000318"/>
    <property type="project" value="GO_Central"/>
</dbReference>
<dbReference type="EC" id="4.1.99.22" evidence="6"/>
<dbReference type="SUPFAM" id="SSF102114">
    <property type="entry name" value="Radical SAM enzymes"/>
    <property type="match status" value="1"/>
</dbReference>
<dbReference type="Gene3D" id="3.20.20.70">
    <property type="entry name" value="Aldolase class I"/>
    <property type="match status" value="1"/>
</dbReference>
<comment type="pathway">
    <text evidence="3">Cofactor biosynthesis; molybdopterin biosynthesis.</text>
</comment>
<keyword evidence="15" id="KW-0342">GTP-binding</keyword>
<evidence type="ECO:0000256" key="6">
    <source>
        <dbReference type="ARBA" id="ARBA00012167"/>
    </source>
</evidence>
<dbReference type="GO" id="GO:0006777">
    <property type="term" value="P:Mo-molybdopterin cofactor biosynthetic process"/>
    <property type="evidence" value="ECO:0000318"/>
    <property type="project" value="GO_Central"/>
</dbReference>
<dbReference type="KEGG" id="spu:578700"/>
<dbReference type="NCBIfam" id="NF001199">
    <property type="entry name" value="PRK00164.2-1"/>
    <property type="match status" value="1"/>
</dbReference>
<dbReference type="SFLD" id="SFLDG01067">
    <property type="entry name" value="SPASM/twitch_domain_containing"/>
    <property type="match status" value="1"/>
</dbReference>
<evidence type="ECO:0000256" key="21">
    <source>
        <dbReference type="SAM" id="MobiDB-lite"/>
    </source>
</evidence>
<dbReference type="InterPro" id="IPR013483">
    <property type="entry name" value="MoaA"/>
</dbReference>
<evidence type="ECO:0000256" key="20">
    <source>
        <dbReference type="ARBA" id="ARBA00063038"/>
    </source>
</evidence>
<evidence type="ECO:0000313" key="24">
    <source>
        <dbReference type="Proteomes" id="UP000007110"/>
    </source>
</evidence>
<dbReference type="GO" id="GO:0005525">
    <property type="term" value="F:GTP binding"/>
    <property type="evidence" value="ECO:0007669"/>
    <property type="project" value="UniProtKB-KW"/>
</dbReference>
<dbReference type="InterPro" id="IPR058240">
    <property type="entry name" value="rSAM_sf"/>
</dbReference>
<dbReference type="HAMAP" id="MF_01224_B">
    <property type="entry name" value="MoaC_B"/>
    <property type="match status" value="1"/>
</dbReference>
<dbReference type="Gene3D" id="3.30.70.640">
    <property type="entry name" value="Molybdopterin cofactor biosynthesis C (MoaC) domain"/>
    <property type="match status" value="1"/>
</dbReference>
<proteinExistence type="inferred from homology"/>
<dbReference type="GO" id="GO:0051539">
    <property type="term" value="F:4 iron, 4 sulfur cluster binding"/>
    <property type="evidence" value="ECO:0007669"/>
    <property type="project" value="UniProtKB-KW"/>
</dbReference>
<keyword evidence="16" id="KW-0501">Molybdenum cofactor biosynthesis</keyword>
<dbReference type="PROSITE" id="PS01305">
    <property type="entry name" value="MOAA_NIFB_PQQE"/>
    <property type="match status" value="1"/>
</dbReference>
<dbReference type="InterPro" id="IPR050105">
    <property type="entry name" value="MoCo_biosynth_MoaA/MoaC"/>
</dbReference>
<evidence type="ECO:0000256" key="1">
    <source>
        <dbReference type="ARBA" id="ARBA00001637"/>
    </source>
</evidence>
<comment type="catalytic activity">
    <reaction evidence="1">
        <text>(8S)-3',8-cyclo-7,8-dihydroguanosine 5'-triphosphate = cyclic pyranopterin phosphate + diphosphate</text>
        <dbReference type="Rhea" id="RHEA:49580"/>
        <dbReference type="ChEBI" id="CHEBI:33019"/>
        <dbReference type="ChEBI" id="CHEBI:59648"/>
        <dbReference type="ChEBI" id="CHEBI:131766"/>
        <dbReference type="EC" id="4.6.1.17"/>
    </reaction>
</comment>
<comment type="similarity">
    <text evidence="4">In the C-terminal section; belongs to the MoaC family.</text>
</comment>
<dbReference type="NCBIfam" id="TIGR02666">
    <property type="entry name" value="moaA"/>
    <property type="match status" value="1"/>
</dbReference>
<dbReference type="EC" id="4.6.1.17" evidence="7"/>
<evidence type="ECO:0000259" key="22">
    <source>
        <dbReference type="PROSITE" id="PS51918"/>
    </source>
</evidence>
<evidence type="ECO:0000256" key="17">
    <source>
        <dbReference type="ARBA" id="ARBA00023239"/>
    </source>
</evidence>
<dbReference type="Proteomes" id="UP000007110">
    <property type="component" value="Unassembled WGS sequence"/>
</dbReference>
<comment type="cofactor">
    <cofactor evidence="2">
        <name>[4Fe-4S] cluster</name>
        <dbReference type="ChEBI" id="CHEBI:49883"/>
    </cofactor>
</comment>
<keyword evidence="17" id="KW-0456">Lyase</keyword>
<dbReference type="GO" id="GO:0046872">
    <property type="term" value="F:metal ion binding"/>
    <property type="evidence" value="ECO:0007669"/>
    <property type="project" value="UniProtKB-KW"/>
</dbReference>
<keyword evidence="13" id="KW-0408">Iron</keyword>
<evidence type="ECO:0000256" key="18">
    <source>
        <dbReference type="ARBA" id="ARBA00048697"/>
    </source>
</evidence>
<dbReference type="InterPro" id="IPR002820">
    <property type="entry name" value="Mopterin_CF_biosynth-C_dom"/>
</dbReference>
<dbReference type="PROSITE" id="PS51918">
    <property type="entry name" value="RADICAL_SAM"/>
    <property type="match status" value="1"/>
</dbReference>
<evidence type="ECO:0000256" key="16">
    <source>
        <dbReference type="ARBA" id="ARBA00023150"/>
    </source>
</evidence>
<evidence type="ECO:0000256" key="3">
    <source>
        <dbReference type="ARBA" id="ARBA00005046"/>
    </source>
</evidence>
<evidence type="ECO:0000256" key="9">
    <source>
        <dbReference type="ARBA" id="ARBA00022485"/>
    </source>
</evidence>
<dbReference type="SFLD" id="SFLDG01386">
    <property type="entry name" value="main_SPASM_domain-containing"/>
    <property type="match status" value="1"/>
</dbReference>
<evidence type="ECO:0000256" key="11">
    <source>
        <dbReference type="ARBA" id="ARBA00022723"/>
    </source>
</evidence>
<dbReference type="InParanoid" id="A0A7M7T4Y1"/>
<keyword evidence="12" id="KW-0547">Nucleotide-binding</keyword>
<dbReference type="EnsemblMetazoa" id="XM_030998363">
    <property type="protein sequence ID" value="XP_030854223"/>
    <property type="gene ID" value="LOC578700"/>
</dbReference>
<dbReference type="FunFam" id="3.20.20.70:FF:000117">
    <property type="entry name" value="molybdenum cofactor biosynthesis protein 1"/>
    <property type="match status" value="1"/>
</dbReference>
<dbReference type="OrthoDB" id="429626at2759"/>